<dbReference type="InterPro" id="IPR021562">
    <property type="entry name" value="DUF3007"/>
</dbReference>
<dbReference type="AlphaFoldDB" id="A0A9D4TPT2"/>
<feature type="transmembrane region" description="Helical" evidence="2">
    <location>
        <begin position="84"/>
        <end position="102"/>
    </location>
</feature>
<gene>
    <name evidence="3" type="ORF">D9Q98_004340</name>
</gene>
<feature type="transmembrane region" description="Helical" evidence="2">
    <location>
        <begin position="114"/>
        <end position="134"/>
    </location>
</feature>
<accession>A0A9D4TPT2</accession>
<feature type="compositionally biased region" description="Basic and acidic residues" evidence="1">
    <location>
        <begin position="166"/>
        <end position="180"/>
    </location>
</feature>
<dbReference type="OrthoDB" id="5023at2759"/>
<dbReference type="EMBL" id="SIDB01000006">
    <property type="protein sequence ID" value="KAI3431279.1"/>
    <property type="molecule type" value="Genomic_DNA"/>
</dbReference>
<reference evidence="3" key="1">
    <citation type="journal article" date="2019" name="Plant J.">
        <title>Chlorella vulgaris genome assembly and annotation reveals the molecular basis for metabolic acclimation to high light conditions.</title>
        <authorList>
            <person name="Cecchin M."/>
            <person name="Marcolungo L."/>
            <person name="Rossato M."/>
            <person name="Girolomoni L."/>
            <person name="Cosentino E."/>
            <person name="Cuine S."/>
            <person name="Li-Beisson Y."/>
            <person name="Delledonne M."/>
            <person name="Ballottari M."/>
        </authorList>
    </citation>
    <scope>NUCLEOTIDE SEQUENCE</scope>
    <source>
        <strain evidence="3">211/11P</strain>
    </source>
</reference>
<dbReference type="PANTHER" id="PTHR35734:SF1">
    <property type="entry name" value="OS01G0805200 PROTEIN"/>
    <property type="match status" value="1"/>
</dbReference>
<reference evidence="3" key="2">
    <citation type="submission" date="2020-11" db="EMBL/GenBank/DDBJ databases">
        <authorList>
            <person name="Cecchin M."/>
            <person name="Marcolungo L."/>
            <person name="Rossato M."/>
            <person name="Girolomoni L."/>
            <person name="Cosentino E."/>
            <person name="Cuine S."/>
            <person name="Li-Beisson Y."/>
            <person name="Delledonne M."/>
            <person name="Ballottari M."/>
        </authorList>
    </citation>
    <scope>NUCLEOTIDE SEQUENCE</scope>
    <source>
        <strain evidence="3">211/11P</strain>
        <tissue evidence="3">Whole cell</tissue>
    </source>
</reference>
<dbReference type="Proteomes" id="UP001055712">
    <property type="component" value="Unassembled WGS sequence"/>
</dbReference>
<organism evidence="3 4">
    <name type="scientific">Chlorella vulgaris</name>
    <name type="common">Green alga</name>
    <dbReference type="NCBI Taxonomy" id="3077"/>
    <lineage>
        <taxon>Eukaryota</taxon>
        <taxon>Viridiplantae</taxon>
        <taxon>Chlorophyta</taxon>
        <taxon>core chlorophytes</taxon>
        <taxon>Trebouxiophyceae</taxon>
        <taxon>Chlorellales</taxon>
        <taxon>Chlorellaceae</taxon>
        <taxon>Chlorella clade</taxon>
        <taxon>Chlorella</taxon>
    </lineage>
</organism>
<keyword evidence="4" id="KW-1185">Reference proteome</keyword>
<keyword evidence="2" id="KW-1133">Transmembrane helix</keyword>
<dbReference type="PANTHER" id="PTHR35734">
    <property type="entry name" value="OS01G0805200 PROTEIN"/>
    <property type="match status" value="1"/>
</dbReference>
<sequence>MSSLLASCWAPVLGATRTSPQPRTVAVLQPIRPCSSATCFRQAALRPARPTAARQGAVVVCADGGGGSGQPKRNTEFGYSRKDVIIIGAGLTAAGCALYYGLQAGGMDAAMAGNWAQLIIFVGLCFGWVGSYLFRVATKQMTYVKQLEDYEEAVMQKRLEEMPEAEMERMLDEVESEKAARRARRAGGAPPS</sequence>
<keyword evidence="2" id="KW-0812">Transmembrane</keyword>
<dbReference type="Pfam" id="PF11460">
    <property type="entry name" value="DUF3007"/>
    <property type="match status" value="1"/>
</dbReference>
<evidence type="ECO:0000256" key="1">
    <source>
        <dbReference type="SAM" id="MobiDB-lite"/>
    </source>
</evidence>
<evidence type="ECO:0000313" key="4">
    <source>
        <dbReference type="Proteomes" id="UP001055712"/>
    </source>
</evidence>
<evidence type="ECO:0000256" key="2">
    <source>
        <dbReference type="SAM" id="Phobius"/>
    </source>
</evidence>
<comment type="caution">
    <text evidence="3">The sequence shown here is derived from an EMBL/GenBank/DDBJ whole genome shotgun (WGS) entry which is preliminary data.</text>
</comment>
<evidence type="ECO:0000313" key="3">
    <source>
        <dbReference type="EMBL" id="KAI3431279.1"/>
    </source>
</evidence>
<name>A0A9D4TPT2_CHLVU</name>
<protein>
    <submittedName>
        <fullName evidence="3">Uncharacterized protein</fullName>
    </submittedName>
</protein>
<feature type="region of interest" description="Disordered" evidence="1">
    <location>
        <begin position="166"/>
        <end position="192"/>
    </location>
</feature>
<proteinExistence type="predicted"/>
<keyword evidence="2" id="KW-0472">Membrane</keyword>